<evidence type="ECO:0000256" key="5">
    <source>
        <dbReference type="PROSITE-ProRule" id="PRU00418"/>
    </source>
</evidence>
<dbReference type="Gene3D" id="1.20.58.80">
    <property type="entry name" value="Phosphotransferase system, lactose/cellobiose-type IIA subunit"/>
    <property type="match status" value="1"/>
</dbReference>
<dbReference type="CDD" id="cd00215">
    <property type="entry name" value="PTS_IIA_lac"/>
    <property type="match status" value="1"/>
</dbReference>
<accession>A0ABX7E4B5</accession>
<gene>
    <name evidence="6" type="ORF">I5776_05625</name>
</gene>
<protein>
    <submittedName>
        <fullName evidence="6">PTS lactose/cellobiose transporter subunit IIA</fullName>
    </submittedName>
</protein>
<dbReference type="PANTHER" id="PTHR34382">
    <property type="entry name" value="PTS SYSTEM N,N'-DIACETYLCHITOBIOSE-SPECIFIC EIIA COMPONENT"/>
    <property type="match status" value="1"/>
</dbReference>
<keyword evidence="2" id="KW-0762">Sugar transport</keyword>
<dbReference type="PANTHER" id="PTHR34382:SF7">
    <property type="entry name" value="PTS SYSTEM N,N'-DIACETYLCHITOBIOSE-SPECIFIC EIIA COMPONENT"/>
    <property type="match status" value="1"/>
</dbReference>
<proteinExistence type="predicted"/>
<evidence type="ECO:0000313" key="6">
    <source>
        <dbReference type="EMBL" id="QQZ10416.1"/>
    </source>
</evidence>
<dbReference type="PIRSF" id="PIRSF000699">
    <property type="entry name" value="PTS_IILac_III"/>
    <property type="match status" value="1"/>
</dbReference>
<evidence type="ECO:0000256" key="2">
    <source>
        <dbReference type="ARBA" id="ARBA00022597"/>
    </source>
</evidence>
<organism evidence="6 7">
    <name type="scientific">Heyndrickxia vini</name>
    <dbReference type="NCBI Taxonomy" id="1476025"/>
    <lineage>
        <taxon>Bacteria</taxon>
        <taxon>Bacillati</taxon>
        <taxon>Bacillota</taxon>
        <taxon>Bacilli</taxon>
        <taxon>Bacillales</taxon>
        <taxon>Bacillaceae</taxon>
        <taxon>Heyndrickxia</taxon>
    </lineage>
</organism>
<feature type="modified residue" description="Phosphohistidine; by HPr" evidence="5">
    <location>
        <position position="79"/>
    </location>
</feature>
<keyword evidence="4" id="KW-0598">Phosphotransferase system</keyword>
<keyword evidence="3" id="KW-0808">Transferase</keyword>
<name>A0ABX7E4B5_9BACI</name>
<dbReference type="PROSITE" id="PS51095">
    <property type="entry name" value="PTS_EIIA_TYPE_3"/>
    <property type="match status" value="1"/>
</dbReference>
<sequence>MSSNDQTEAVSFGLILHSGNARSHGMEAIAAAKNGDLETAKQCIEMGKKELLNAQKVHANMIQNEASGNKTELSLLLMHGEDHFMMGQLTIDLANELIEVYQKFESGVEK</sequence>
<dbReference type="EMBL" id="CP065425">
    <property type="protein sequence ID" value="QQZ10416.1"/>
    <property type="molecule type" value="Genomic_DNA"/>
</dbReference>
<evidence type="ECO:0000256" key="3">
    <source>
        <dbReference type="ARBA" id="ARBA00022679"/>
    </source>
</evidence>
<evidence type="ECO:0000256" key="1">
    <source>
        <dbReference type="ARBA" id="ARBA00022448"/>
    </source>
</evidence>
<dbReference type="Pfam" id="PF02255">
    <property type="entry name" value="PTS_IIA"/>
    <property type="match status" value="1"/>
</dbReference>
<dbReference type="InterPro" id="IPR003188">
    <property type="entry name" value="PTS_IIA_lac/cel"/>
</dbReference>
<dbReference type="RefSeq" id="WP_202779360.1">
    <property type="nucleotide sequence ID" value="NZ_CP065425.1"/>
</dbReference>
<dbReference type="InterPro" id="IPR036542">
    <property type="entry name" value="PTS_IIA_lac/cel_sf"/>
</dbReference>
<keyword evidence="1" id="KW-0813">Transport</keyword>
<dbReference type="Proteomes" id="UP000595691">
    <property type="component" value="Chromosome"/>
</dbReference>
<dbReference type="SUPFAM" id="SSF46973">
    <property type="entry name" value="Enzyme IIa from lactose specific PTS, IIa-lac"/>
    <property type="match status" value="1"/>
</dbReference>
<reference evidence="6 7" key="1">
    <citation type="submission" date="2020-11" db="EMBL/GenBank/DDBJ databases">
        <title>Taxonomic evaluation of the Bacillus sporothermodurans group of bacteria based on whole genome sequences.</title>
        <authorList>
            <person name="Fiedler G."/>
            <person name="Herbstmann A.-D."/>
            <person name="Doll E."/>
            <person name="Wenning M."/>
            <person name="Brinks E."/>
            <person name="Kabisch J."/>
            <person name="Breitenwieser F."/>
            <person name="Lappann M."/>
            <person name="Boehnlein C."/>
            <person name="Franz C."/>
        </authorList>
    </citation>
    <scope>NUCLEOTIDE SEQUENCE [LARGE SCALE GENOMIC DNA]</scope>
    <source>
        <strain evidence="6 7">JCM 19841</strain>
    </source>
</reference>
<keyword evidence="7" id="KW-1185">Reference proteome</keyword>
<evidence type="ECO:0000313" key="7">
    <source>
        <dbReference type="Proteomes" id="UP000595691"/>
    </source>
</evidence>
<evidence type="ECO:0000256" key="4">
    <source>
        <dbReference type="ARBA" id="ARBA00022683"/>
    </source>
</evidence>